<proteinExistence type="inferred from homology"/>
<dbReference type="SUPFAM" id="SSF51905">
    <property type="entry name" value="FAD/NAD(P)-binding domain"/>
    <property type="match status" value="1"/>
</dbReference>
<evidence type="ECO:0000256" key="1">
    <source>
        <dbReference type="ARBA" id="ARBA00001974"/>
    </source>
</evidence>
<evidence type="ECO:0000256" key="11">
    <source>
        <dbReference type="HAMAP-Rule" id="MF_00129"/>
    </source>
</evidence>
<dbReference type="InterPro" id="IPR047001">
    <property type="entry name" value="MnmG_C_subdom"/>
</dbReference>
<dbReference type="FunFam" id="3.50.50.60:FF:000002">
    <property type="entry name" value="tRNA uridine 5-carboxymethylaminomethyl modification enzyme MnmG"/>
    <property type="match status" value="1"/>
</dbReference>
<name>A0A9D1N4L3_9FIRM</name>
<comment type="function">
    <text evidence="2 11">NAD-binding protein involved in the addition of a carboxymethylaminomethyl (cmnm) group at the wobble position (U34) of certain tRNAs, forming tRNA-cmnm(5)s(2)U34.</text>
</comment>
<evidence type="ECO:0000313" key="14">
    <source>
        <dbReference type="Proteomes" id="UP000824128"/>
    </source>
</evidence>
<comment type="subunit">
    <text evidence="9 11">Homodimer. Heterotetramer of two MnmE and two MnmG subunits.</text>
</comment>
<dbReference type="AlphaFoldDB" id="A0A9D1N4L3"/>
<evidence type="ECO:0000256" key="7">
    <source>
        <dbReference type="ARBA" id="ARBA00022827"/>
    </source>
</evidence>
<dbReference type="InterPro" id="IPR020595">
    <property type="entry name" value="MnmG-rel_CS"/>
</dbReference>
<dbReference type="InterPro" id="IPR040131">
    <property type="entry name" value="MnmG_N"/>
</dbReference>
<evidence type="ECO:0000256" key="10">
    <source>
        <dbReference type="ARBA" id="ARBA00031800"/>
    </source>
</evidence>
<dbReference type="Pfam" id="PF21680">
    <property type="entry name" value="GIDA_C_1st"/>
    <property type="match status" value="1"/>
</dbReference>
<dbReference type="HAMAP" id="MF_00129">
    <property type="entry name" value="MnmG_GidA"/>
    <property type="match status" value="1"/>
</dbReference>
<evidence type="ECO:0000256" key="4">
    <source>
        <dbReference type="ARBA" id="ARBA00020461"/>
    </source>
</evidence>
<dbReference type="PANTHER" id="PTHR11806">
    <property type="entry name" value="GLUCOSE INHIBITED DIVISION PROTEIN A"/>
    <property type="match status" value="1"/>
</dbReference>
<gene>
    <name evidence="11 13" type="primary">mnmG</name>
    <name evidence="11" type="synonym">gidA</name>
    <name evidence="13" type="ORF">IAD24_05715</name>
</gene>
<evidence type="ECO:0000256" key="6">
    <source>
        <dbReference type="ARBA" id="ARBA00022694"/>
    </source>
</evidence>
<sequence length="633" mass="68887">MLETRYGSEHGADVVVIGAGHAGCEAALACARMGLSTLLLTLNLDSVGLMPCNPAIGGTGKGHLVRELDAMGGEMGLAADDTLIQMRMLNTGKGPAVHSLRAQMDKRRYHERMKRALERQERLTLLQDEAEALLTEGGRIAGVRTAEGFTLRCRAVIAAAGVYLKSRILIGDWARESGPAGLTRAETLSAELARLGLPVRRFKTGTPARVLGRSLDYARMERQDGDVPMPAFSFLHGALAREQTPCYLTYTNAGTHRIILDNLGRSPMYSGRIRATGTRYCPSIEDKLVRFADKPRHQIFIEPEGRTTDEMYVQGMSTSLPADVQVAMLRTLPGLEHCEVARLGYAIEYDCIDPTALDRTLMVKAVPGLFTAGQLNGSSGYEEAAAQGYLAGVNAALYVRGEEPFLLGRDEAYTGVLVDDLATKGTPEPYRMMTSRCEYRLLLRQDNADLRLTERARRTGLISPERYDRLQRKREAVAAAMRALDASVPPSAALTECLAAIGSGPPAAGGARLFDLLKRPGMTYTALLSLTAGTPQALPALPDEAREQVEVLAHYDGYIQKQREEVARARRLEELALPDGLDYAAMHGLRLEARQKLAAVRPHSVGQAARISGVSPADISVLLIELKRREARA</sequence>
<accession>A0A9D1N4L3</accession>
<dbReference type="Proteomes" id="UP000824128">
    <property type="component" value="Unassembled WGS sequence"/>
</dbReference>
<dbReference type="InterPro" id="IPR044920">
    <property type="entry name" value="MnmG_C_subdom_sf"/>
</dbReference>
<reference evidence="13" key="2">
    <citation type="journal article" date="2021" name="PeerJ">
        <title>Extensive microbial diversity within the chicken gut microbiome revealed by metagenomics and culture.</title>
        <authorList>
            <person name="Gilroy R."/>
            <person name="Ravi A."/>
            <person name="Getino M."/>
            <person name="Pursley I."/>
            <person name="Horton D.L."/>
            <person name="Alikhan N.F."/>
            <person name="Baker D."/>
            <person name="Gharbi K."/>
            <person name="Hall N."/>
            <person name="Watson M."/>
            <person name="Adriaenssens E.M."/>
            <person name="Foster-Nyarko E."/>
            <person name="Jarju S."/>
            <person name="Secka A."/>
            <person name="Antonio M."/>
            <person name="Oren A."/>
            <person name="Chaudhuri R.R."/>
            <person name="La Ragione R."/>
            <person name="Hildebrand F."/>
            <person name="Pallen M.J."/>
        </authorList>
    </citation>
    <scope>NUCLEOTIDE SEQUENCE</scope>
    <source>
        <strain evidence="13">ChiGjej2B2-16831</strain>
    </source>
</reference>
<evidence type="ECO:0000259" key="12">
    <source>
        <dbReference type="SMART" id="SM01228"/>
    </source>
</evidence>
<dbReference type="InterPro" id="IPR002218">
    <property type="entry name" value="MnmG-rel"/>
</dbReference>
<dbReference type="InterPro" id="IPR049312">
    <property type="entry name" value="GIDA_C_N"/>
</dbReference>
<evidence type="ECO:0000256" key="8">
    <source>
        <dbReference type="ARBA" id="ARBA00023027"/>
    </source>
</evidence>
<dbReference type="Gene3D" id="3.50.50.60">
    <property type="entry name" value="FAD/NAD(P)-binding domain"/>
    <property type="match status" value="2"/>
</dbReference>
<evidence type="ECO:0000256" key="9">
    <source>
        <dbReference type="ARBA" id="ARBA00025948"/>
    </source>
</evidence>
<dbReference type="PANTHER" id="PTHR11806:SF0">
    <property type="entry name" value="PROTEIN MTO1 HOMOLOG, MITOCHONDRIAL"/>
    <property type="match status" value="1"/>
</dbReference>
<dbReference type="InterPro" id="IPR026904">
    <property type="entry name" value="MnmG_C"/>
</dbReference>
<dbReference type="Gene3D" id="1.10.10.1800">
    <property type="entry name" value="tRNA uridine 5-carboxymethylaminomethyl modification enzyme MnmG/GidA"/>
    <property type="match status" value="1"/>
</dbReference>
<dbReference type="Gene3D" id="1.10.150.570">
    <property type="entry name" value="GidA associated domain, C-terminal subdomain"/>
    <property type="match status" value="1"/>
</dbReference>
<comment type="caution">
    <text evidence="13">The sequence shown here is derived from an EMBL/GenBank/DDBJ whole genome shotgun (WGS) entry which is preliminary data.</text>
</comment>
<dbReference type="FunFam" id="1.10.150.570:FF:000001">
    <property type="entry name" value="tRNA uridine 5-carboxymethylaminomethyl modification enzyme MnmG"/>
    <property type="match status" value="1"/>
</dbReference>
<evidence type="ECO:0000256" key="5">
    <source>
        <dbReference type="ARBA" id="ARBA00022630"/>
    </source>
</evidence>
<keyword evidence="11" id="KW-0963">Cytoplasm</keyword>
<keyword evidence="7 11" id="KW-0274">FAD</keyword>
<keyword evidence="6 11" id="KW-0819">tRNA processing</keyword>
<dbReference type="GO" id="GO:0005829">
    <property type="term" value="C:cytosol"/>
    <property type="evidence" value="ECO:0007669"/>
    <property type="project" value="TreeGrafter"/>
</dbReference>
<evidence type="ECO:0000256" key="2">
    <source>
        <dbReference type="ARBA" id="ARBA00003717"/>
    </source>
</evidence>
<dbReference type="SMART" id="SM01228">
    <property type="entry name" value="GIDA_assoc_3"/>
    <property type="match status" value="1"/>
</dbReference>
<dbReference type="InterPro" id="IPR004416">
    <property type="entry name" value="MnmG"/>
</dbReference>
<dbReference type="GO" id="GO:0050660">
    <property type="term" value="F:flavin adenine dinucleotide binding"/>
    <property type="evidence" value="ECO:0007669"/>
    <property type="project" value="UniProtKB-UniRule"/>
</dbReference>
<dbReference type="PROSITE" id="PS01280">
    <property type="entry name" value="GIDA_1"/>
    <property type="match status" value="1"/>
</dbReference>
<dbReference type="EMBL" id="DVNZ01000180">
    <property type="protein sequence ID" value="HIU94642.1"/>
    <property type="molecule type" value="Genomic_DNA"/>
</dbReference>
<comment type="similarity">
    <text evidence="3 11">Belongs to the MnmG family.</text>
</comment>
<comment type="cofactor">
    <cofactor evidence="1 11">
        <name>FAD</name>
        <dbReference type="ChEBI" id="CHEBI:57692"/>
    </cofactor>
</comment>
<evidence type="ECO:0000256" key="3">
    <source>
        <dbReference type="ARBA" id="ARBA00007653"/>
    </source>
</evidence>
<keyword evidence="8 11" id="KW-0520">NAD</keyword>
<organism evidence="13 14">
    <name type="scientific">Candidatus Aphodomorpha intestinavium</name>
    <dbReference type="NCBI Taxonomy" id="2840672"/>
    <lineage>
        <taxon>Bacteria</taxon>
        <taxon>Bacillati</taxon>
        <taxon>Bacillota</taxon>
        <taxon>Clostridia</taxon>
        <taxon>Eubacteriales</taxon>
        <taxon>Candidatus Aphodomorpha</taxon>
    </lineage>
</organism>
<dbReference type="PRINTS" id="PR00411">
    <property type="entry name" value="PNDRDTASEI"/>
</dbReference>
<dbReference type="GO" id="GO:0030488">
    <property type="term" value="P:tRNA methylation"/>
    <property type="evidence" value="ECO:0007669"/>
    <property type="project" value="TreeGrafter"/>
</dbReference>
<dbReference type="NCBIfam" id="TIGR00136">
    <property type="entry name" value="mnmG_gidA"/>
    <property type="match status" value="1"/>
</dbReference>
<protein>
    <recommendedName>
        <fullName evidence="4 11">tRNA uridine 5-carboxymethylaminomethyl modification enzyme MnmG</fullName>
    </recommendedName>
    <alternativeName>
        <fullName evidence="10 11">Glucose-inhibited division protein A</fullName>
    </alternativeName>
</protein>
<keyword evidence="5 11" id="KW-0285">Flavoprotein</keyword>
<comment type="caution">
    <text evidence="11">Lacks conserved residue(s) required for the propagation of feature annotation.</text>
</comment>
<evidence type="ECO:0000313" key="13">
    <source>
        <dbReference type="EMBL" id="HIU94642.1"/>
    </source>
</evidence>
<comment type="subcellular location">
    <subcellularLocation>
        <location evidence="11">Cytoplasm</location>
    </subcellularLocation>
</comment>
<feature type="domain" description="tRNA uridine 5-carboxymethylaminomethyl modification enzyme C-terminal subdomain" evidence="12">
    <location>
        <begin position="553"/>
        <end position="624"/>
    </location>
</feature>
<dbReference type="Pfam" id="PF13932">
    <property type="entry name" value="SAM_GIDA_C"/>
    <property type="match status" value="1"/>
</dbReference>
<reference evidence="13" key="1">
    <citation type="submission" date="2020-10" db="EMBL/GenBank/DDBJ databases">
        <authorList>
            <person name="Gilroy R."/>
        </authorList>
    </citation>
    <scope>NUCLEOTIDE SEQUENCE</scope>
    <source>
        <strain evidence="13">ChiGjej2B2-16831</strain>
    </source>
</reference>
<feature type="binding site" evidence="11">
    <location>
        <begin position="18"/>
        <end position="23"/>
    </location>
    <ligand>
        <name>FAD</name>
        <dbReference type="ChEBI" id="CHEBI:57692"/>
    </ligand>
</feature>
<feature type="binding site" evidence="11">
    <location>
        <begin position="277"/>
        <end position="291"/>
    </location>
    <ligand>
        <name>NAD(+)</name>
        <dbReference type="ChEBI" id="CHEBI:57540"/>
    </ligand>
</feature>
<dbReference type="GO" id="GO:0002098">
    <property type="term" value="P:tRNA wobble uridine modification"/>
    <property type="evidence" value="ECO:0007669"/>
    <property type="project" value="InterPro"/>
</dbReference>
<dbReference type="InterPro" id="IPR036188">
    <property type="entry name" value="FAD/NAD-bd_sf"/>
</dbReference>
<dbReference type="Pfam" id="PF01134">
    <property type="entry name" value="GIDA"/>
    <property type="match status" value="1"/>
</dbReference>